<dbReference type="Gene3D" id="1.10.10.10">
    <property type="entry name" value="Winged helix-like DNA-binding domain superfamily/Winged helix DNA-binding domain"/>
    <property type="match status" value="1"/>
</dbReference>
<sequence>MKDRATCPDAAAAAHHLEGNPSPHVGSFRYLLADDTWEWSDAVAAMHGYAPGTVQPTTALLLQHKHPDDKKKLAELLEAVRTTGEPFSSRHRIIDTAGNIKSVAVIGDRLVDENGAVLGTSGFYLDLSEAIERDIREGVDEAVSALTGARAVIEQAKGILIAVYAISAQHAFEILTWRSQESNVKVRALSEQLVAETTAGAGAQPVSRREFDHLLMTLHERVPEA</sequence>
<gene>
    <name evidence="2" type="ORF">Q7514_17370</name>
</gene>
<dbReference type="Gene3D" id="3.30.450.20">
    <property type="entry name" value="PAS domain"/>
    <property type="match status" value="1"/>
</dbReference>
<reference evidence="2 3" key="1">
    <citation type="submission" date="2023-07" db="EMBL/GenBank/DDBJ databases">
        <authorList>
            <person name="Girao M."/>
            <person name="Carvalho M.F."/>
        </authorList>
    </citation>
    <scope>NUCLEOTIDE SEQUENCE [LARGE SCALE GENOMIC DNA]</scope>
    <source>
        <strain evidence="2 3">YIM65754</strain>
    </source>
</reference>
<keyword evidence="3" id="KW-1185">Reference proteome</keyword>
<dbReference type="InterPro" id="IPR036388">
    <property type="entry name" value="WH-like_DNA-bd_sf"/>
</dbReference>
<dbReference type="InterPro" id="IPR013655">
    <property type="entry name" value="PAS_fold_3"/>
</dbReference>
<dbReference type="PROSITE" id="PS50921">
    <property type="entry name" value="ANTAR"/>
    <property type="match status" value="1"/>
</dbReference>
<protein>
    <submittedName>
        <fullName evidence="2">PAS and ANTAR domain-containing protein</fullName>
    </submittedName>
</protein>
<dbReference type="EMBL" id="JAUTXY010000008">
    <property type="protein sequence ID" value="MEE2059291.1"/>
    <property type="molecule type" value="Genomic_DNA"/>
</dbReference>
<comment type="caution">
    <text evidence="2">The sequence shown here is derived from an EMBL/GenBank/DDBJ whole genome shotgun (WGS) entry which is preliminary data.</text>
</comment>
<dbReference type="Pfam" id="PF08447">
    <property type="entry name" value="PAS_3"/>
    <property type="match status" value="1"/>
</dbReference>
<dbReference type="Pfam" id="PF03861">
    <property type="entry name" value="ANTAR"/>
    <property type="match status" value="1"/>
</dbReference>
<name>A0ABU7LCL1_9NOCA</name>
<dbReference type="InterPro" id="IPR035965">
    <property type="entry name" value="PAS-like_dom_sf"/>
</dbReference>
<dbReference type="Proteomes" id="UP001336020">
    <property type="component" value="Unassembled WGS sequence"/>
</dbReference>
<dbReference type="SMART" id="SM01012">
    <property type="entry name" value="ANTAR"/>
    <property type="match status" value="1"/>
</dbReference>
<proteinExistence type="predicted"/>
<accession>A0ABU7LCL1</accession>
<dbReference type="InterPro" id="IPR000014">
    <property type="entry name" value="PAS"/>
</dbReference>
<evidence type="ECO:0000259" key="1">
    <source>
        <dbReference type="PROSITE" id="PS50921"/>
    </source>
</evidence>
<dbReference type="InterPro" id="IPR005561">
    <property type="entry name" value="ANTAR"/>
</dbReference>
<evidence type="ECO:0000313" key="2">
    <source>
        <dbReference type="EMBL" id="MEE2059291.1"/>
    </source>
</evidence>
<dbReference type="RefSeq" id="WP_330134544.1">
    <property type="nucleotide sequence ID" value="NZ_JAUTXY010000008.1"/>
</dbReference>
<dbReference type="SUPFAM" id="SSF55785">
    <property type="entry name" value="PYP-like sensor domain (PAS domain)"/>
    <property type="match status" value="1"/>
</dbReference>
<feature type="domain" description="ANTAR" evidence="1">
    <location>
        <begin position="133"/>
        <end position="194"/>
    </location>
</feature>
<organism evidence="2 3">
    <name type="scientific">Rhodococcus artemisiae</name>
    <dbReference type="NCBI Taxonomy" id="714159"/>
    <lineage>
        <taxon>Bacteria</taxon>
        <taxon>Bacillati</taxon>
        <taxon>Actinomycetota</taxon>
        <taxon>Actinomycetes</taxon>
        <taxon>Mycobacteriales</taxon>
        <taxon>Nocardiaceae</taxon>
        <taxon>Rhodococcus</taxon>
    </lineage>
</organism>
<dbReference type="NCBIfam" id="TIGR00229">
    <property type="entry name" value="sensory_box"/>
    <property type="match status" value="1"/>
</dbReference>
<evidence type="ECO:0000313" key="3">
    <source>
        <dbReference type="Proteomes" id="UP001336020"/>
    </source>
</evidence>